<feature type="transmembrane region" description="Helical" evidence="9">
    <location>
        <begin position="304"/>
        <end position="326"/>
    </location>
</feature>
<feature type="transmembrane region" description="Helical" evidence="9">
    <location>
        <begin position="242"/>
        <end position="262"/>
    </location>
</feature>
<evidence type="ECO:0000256" key="3">
    <source>
        <dbReference type="ARBA" id="ARBA00022692"/>
    </source>
</evidence>
<dbReference type="NCBIfam" id="NF004499">
    <property type="entry name" value="PRK05846.1-3"/>
    <property type="match status" value="1"/>
</dbReference>
<organism evidence="12 13">
    <name type="scientific">Varunaivibrio sulfuroxidans</name>
    <dbReference type="NCBI Taxonomy" id="1773489"/>
    <lineage>
        <taxon>Bacteria</taxon>
        <taxon>Pseudomonadati</taxon>
        <taxon>Pseudomonadota</taxon>
        <taxon>Alphaproteobacteria</taxon>
        <taxon>Rhodospirillales</taxon>
        <taxon>Magnetovibrionaceae</taxon>
        <taxon>Varunaivibrio</taxon>
    </lineage>
</organism>
<evidence type="ECO:0000256" key="5">
    <source>
        <dbReference type="ARBA" id="ARBA00022989"/>
    </source>
</evidence>
<keyword evidence="13" id="KW-1185">Reference proteome</keyword>
<feature type="transmembrane region" description="Helical" evidence="9">
    <location>
        <begin position="38"/>
        <end position="57"/>
    </location>
</feature>
<feature type="transmembrane region" description="Helical" evidence="9">
    <location>
        <begin position="332"/>
        <end position="353"/>
    </location>
</feature>
<sequence>MTQFPILSFVTFAPLVGVFFILMISGDEEVVARNAKMTALWASFGTFLLSLYLWFAFDPTTAAFQFEERVAWMPAYNISYHMGVDGISMLFVLLSTLLTPICILASWRSVKERVKEYMIAFLVLETMMVGTFAALDIVIFYIFFEAVLIPMFLIIGVWGGPRRVYASFKFFLYTLLGSVLMLLALLAMYFYAGTTDIPTLMKAHFPADMQFWLWLAFFASFAVKVPMWPVHTWLPDAHVEAPTGGSVILAGVLLKFGGYGFLRFSLPMFPEATHFFTPLVFTLSIIAVIYTSLVALVQKDMKKLIAYSSVAHMGFVTVGTFTLTTMGIEGAIYQMLSHGIVSAALFLVVGVIYDRVHTREISAYGGLVHRMPAYALVFMVFMLASVGLPGTSGFVGEFLVLMGVFQVNSWVAAAAATGVILGAAYMLYLYRRVVFGVLDKDKLKKLLDLSLREKIVFAPLIVLVLWMGIYPASFLDVMHVSVANLIGQVTTAQTGAQTGGLAAHAVSMLVGQ</sequence>
<dbReference type="RefSeq" id="WP_132938100.1">
    <property type="nucleotide sequence ID" value="NZ_CP119676.1"/>
</dbReference>
<dbReference type="GO" id="GO:0015990">
    <property type="term" value="P:electron transport coupled proton transport"/>
    <property type="evidence" value="ECO:0007669"/>
    <property type="project" value="TreeGrafter"/>
</dbReference>
<feature type="transmembrane region" description="Helical" evidence="9">
    <location>
        <begin position="410"/>
        <end position="430"/>
    </location>
</feature>
<comment type="similarity">
    <text evidence="2">Belongs to the complex I subunit 4 family.</text>
</comment>
<dbReference type="AlphaFoldDB" id="A0A4R3JG09"/>
<evidence type="ECO:0000256" key="4">
    <source>
        <dbReference type="ARBA" id="ARBA00022967"/>
    </source>
</evidence>
<dbReference type="PANTHER" id="PTHR43507">
    <property type="entry name" value="NADH-UBIQUINONE OXIDOREDUCTASE CHAIN 4"/>
    <property type="match status" value="1"/>
</dbReference>
<dbReference type="GO" id="GO:0042773">
    <property type="term" value="P:ATP synthesis coupled electron transport"/>
    <property type="evidence" value="ECO:0007669"/>
    <property type="project" value="InterPro"/>
</dbReference>
<keyword evidence="3 8" id="KW-0812">Transmembrane</keyword>
<dbReference type="GO" id="GO:0008137">
    <property type="term" value="F:NADH dehydrogenase (ubiquinone) activity"/>
    <property type="evidence" value="ECO:0007669"/>
    <property type="project" value="InterPro"/>
</dbReference>
<dbReference type="InterPro" id="IPR000260">
    <property type="entry name" value="NADH4_N"/>
</dbReference>
<proteinExistence type="inferred from homology"/>
<dbReference type="Pfam" id="PF00361">
    <property type="entry name" value="Proton_antipo_M"/>
    <property type="match status" value="1"/>
</dbReference>
<dbReference type="GO" id="GO:0012505">
    <property type="term" value="C:endomembrane system"/>
    <property type="evidence" value="ECO:0007669"/>
    <property type="project" value="UniProtKB-SubCell"/>
</dbReference>
<keyword evidence="7 9" id="KW-0472">Membrane</keyword>
<feature type="transmembrane region" description="Helical" evidence="9">
    <location>
        <begin position="373"/>
        <end position="390"/>
    </location>
</feature>
<evidence type="ECO:0000256" key="2">
    <source>
        <dbReference type="ARBA" id="ARBA00009025"/>
    </source>
</evidence>
<comment type="subcellular location">
    <subcellularLocation>
        <location evidence="1">Endomembrane system</location>
        <topology evidence="1">Multi-pass membrane protein</topology>
    </subcellularLocation>
    <subcellularLocation>
        <location evidence="8">Membrane</location>
        <topology evidence="8">Multi-pass membrane protein</topology>
    </subcellularLocation>
</comment>
<comment type="caution">
    <text evidence="12">The sequence shown here is derived from an EMBL/GenBank/DDBJ whole genome shotgun (WGS) entry which is preliminary data.</text>
</comment>
<feature type="domain" description="NADH:quinone oxidoreductase/Mrp antiporter transmembrane" evidence="10">
    <location>
        <begin position="134"/>
        <end position="418"/>
    </location>
</feature>
<evidence type="ECO:0000259" key="10">
    <source>
        <dbReference type="Pfam" id="PF00361"/>
    </source>
</evidence>
<accession>A0A4R3JG09</accession>
<dbReference type="GO" id="GO:0016020">
    <property type="term" value="C:membrane"/>
    <property type="evidence" value="ECO:0007669"/>
    <property type="project" value="UniProtKB-SubCell"/>
</dbReference>
<dbReference type="NCBIfam" id="TIGR01972">
    <property type="entry name" value="NDH_I_M"/>
    <property type="match status" value="1"/>
</dbReference>
<name>A0A4R3JG09_9PROT</name>
<reference evidence="12 13" key="1">
    <citation type="submission" date="2019-03" db="EMBL/GenBank/DDBJ databases">
        <title>Genomic Encyclopedia of Type Strains, Phase IV (KMG-IV): sequencing the most valuable type-strain genomes for metagenomic binning, comparative biology and taxonomic classification.</title>
        <authorList>
            <person name="Goeker M."/>
        </authorList>
    </citation>
    <scope>NUCLEOTIDE SEQUENCE [LARGE SCALE GENOMIC DNA]</scope>
    <source>
        <strain evidence="12 13">DSM 101688</strain>
    </source>
</reference>
<dbReference type="Proteomes" id="UP000295304">
    <property type="component" value="Unassembled WGS sequence"/>
</dbReference>
<evidence type="ECO:0000256" key="1">
    <source>
        <dbReference type="ARBA" id="ARBA00004127"/>
    </source>
</evidence>
<dbReference type="EMBL" id="SLZW01000002">
    <property type="protein sequence ID" value="TCS64136.1"/>
    <property type="molecule type" value="Genomic_DNA"/>
</dbReference>
<feature type="domain" description="NADH:ubiquinone oxidoreductase chain 4 N-terminal" evidence="11">
    <location>
        <begin position="71"/>
        <end position="128"/>
    </location>
</feature>
<evidence type="ECO:0000313" key="13">
    <source>
        <dbReference type="Proteomes" id="UP000295304"/>
    </source>
</evidence>
<feature type="transmembrane region" description="Helical" evidence="9">
    <location>
        <begin position="170"/>
        <end position="191"/>
    </location>
</feature>
<feature type="transmembrane region" description="Helical" evidence="9">
    <location>
        <begin position="451"/>
        <end position="469"/>
    </location>
</feature>
<dbReference type="InterPro" id="IPR003918">
    <property type="entry name" value="NADH_UbQ_OxRdtase"/>
</dbReference>
<protein>
    <submittedName>
        <fullName evidence="12">NADH dehydrogenase subunit M</fullName>
    </submittedName>
</protein>
<evidence type="ECO:0000259" key="11">
    <source>
        <dbReference type="Pfam" id="PF01059"/>
    </source>
</evidence>
<evidence type="ECO:0000313" key="12">
    <source>
        <dbReference type="EMBL" id="TCS64136.1"/>
    </source>
</evidence>
<feature type="transmembrane region" description="Helical" evidence="9">
    <location>
        <begin position="141"/>
        <end position="158"/>
    </location>
</feature>
<evidence type="ECO:0000256" key="6">
    <source>
        <dbReference type="ARBA" id="ARBA00023027"/>
    </source>
</evidence>
<keyword evidence="6" id="KW-0520">NAD</keyword>
<feature type="transmembrane region" description="Helical" evidence="9">
    <location>
        <begin position="211"/>
        <end position="230"/>
    </location>
</feature>
<dbReference type="NCBIfam" id="NF004501">
    <property type="entry name" value="PRK05846.1-5"/>
    <property type="match status" value="1"/>
</dbReference>
<dbReference type="GO" id="GO:0003954">
    <property type="term" value="F:NADH dehydrogenase activity"/>
    <property type="evidence" value="ECO:0007669"/>
    <property type="project" value="TreeGrafter"/>
</dbReference>
<dbReference type="OrthoDB" id="9768329at2"/>
<dbReference type="Pfam" id="PF01059">
    <property type="entry name" value="Oxidored_q5_N"/>
    <property type="match status" value="1"/>
</dbReference>
<dbReference type="PANTHER" id="PTHR43507:SF1">
    <property type="entry name" value="NADH-UBIQUINONE OXIDOREDUCTASE CHAIN 4"/>
    <property type="match status" value="1"/>
</dbReference>
<evidence type="ECO:0000256" key="9">
    <source>
        <dbReference type="SAM" id="Phobius"/>
    </source>
</evidence>
<dbReference type="PRINTS" id="PR01437">
    <property type="entry name" value="NUOXDRDTASE4"/>
</dbReference>
<feature type="transmembrane region" description="Helical" evidence="9">
    <location>
        <begin position="274"/>
        <end position="297"/>
    </location>
</feature>
<evidence type="ECO:0000256" key="8">
    <source>
        <dbReference type="RuleBase" id="RU000320"/>
    </source>
</evidence>
<feature type="transmembrane region" description="Helical" evidence="9">
    <location>
        <begin position="117"/>
        <end position="135"/>
    </location>
</feature>
<feature type="transmembrane region" description="Helical" evidence="9">
    <location>
        <begin position="6"/>
        <end position="26"/>
    </location>
</feature>
<gene>
    <name evidence="12" type="ORF">EDD55_102178</name>
</gene>
<dbReference type="InterPro" id="IPR001750">
    <property type="entry name" value="ND/Mrp_TM"/>
</dbReference>
<dbReference type="GO" id="GO:0048039">
    <property type="term" value="F:ubiquinone binding"/>
    <property type="evidence" value="ECO:0007669"/>
    <property type="project" value="TreeGrafter"/>
</dbReference>
<keyword evidence="4" id="KW-1278">Translocase</keyword>
<evidence type="ECO:0000256" key="7">
    <source>
        <dbReference type="ARBA" id="ARBA00023136"/>
    </source>
</evidence>
<feature type="transmembrane region" description="Helical" evidence="9">
    <location>
        <begin position="86"/>
        <end position="105"/>
    </location>
</feature>
<dbReference type="InterPro" id="IPR010227">
    <property type="entry name" value="NADH_Q_OxRdtase_chainM/4"/>
</dbReference>
<keyword evidence="5 9" id="KW-1133">Transmembrane helix</keyword>